<reference evidence="9 10" key="1">
    <citation type="journal article" date="2018" name="bioRxiv">
        <title>Evidence of independent acquisition and adaption of ultra-small bacteria to human hosts across the highly diverse yet reduced genomes of the phylum Saccharibacteria.</title>
        <authorList>
            <person name="McLean J.S."/>
            <person name="Bor B."/>
            <person name="To T.T."/>
            <person name="Liu Q."/>
            <person name="Kearns K.A."/>
            <person name="Solden L.M."/>
            <person name="Wrighton K.C."/>
            <person name="He X."/>
            <person name="Shi W."/>
        </authorList>
    </citation>
    <scope>NUCLEOTIDE SEQUENCE [LARGE SCALE GENOMIC DNA]</scope>
    <source>
        <strain evidence="9 10">TM7_G3_2_Rum_HOT_351B</strain>
    </source>
</reference>
<gene>
    <name evidence="4 9" type="primary">rplE</name>
    <name evidence="9" type="ORF">G3RUM_00116</name>
</gene>
<dbReference type="SUPFAM" id="SSF55282">
    <property type="entry name" value="RL5-like"/>
    <property type="match status" value="1"/>
</dbReference>
<evidence type="ECO:0000313" key="10">
    <source>
        <dbReference type="Proteomes" id="UP001191019"/>
    </source>
</evidence>
<keyword evidence="2 4" id="KW-0689">Ribosomal protein</keyword>
<evidence type="ECO:0000259" key="8">
    <source>
        <dbReference type="Pfam" id="PF00673"/>
    </source>
</evidence>
<feature type="domain" description="Large ribosomal subunit protein uL5 C-terminal" evidence="8">
    <location>
        <begin position="110"/>
        <end position="203"/>
    </location>
</feature>
<comment type="subunit">
    <text evidence="4">Part of the 50S ribosomal subunit; part of the 5S rRNA/L5/L18/L25 subcomplex. Contacts the 5S rRNA and the P site tRNA. Forms a bridge to the 30S subunit in the 70S ribosome.</text>
</comment>
<feature type="domain" description="Large ribosomal subunit protein uL5 N-terminal" evidence="7">
    <location>
        <begin position="48"/>
        <end position="104"/>
    </location>
</feature>
<evidence type="ECO:0000256" key="4">
    <source>
        <dbReference type="HAMAP-Rule" id="MF_01333"/>
    </source>
</evidence>
<keyword evidence="4" id="KW-0694">RNA-binding</keyword>
<organism evidence="9 10">
    <name type="scientific">Candidatus Nanosyncoccus alces</name>
    <dbReference type="NCBI Taxonomy" id="2171997"/>
    <lineage>
        <taxon>Bacteria</taxon>
        <taxon>Candidatus Saccharimonadota</taxon>
        <taxon>Candidatus Nanosyncoccalia</taxon>
        <taxon>Candidatus Nanosyncoccales</taxon>
        <taxon>Candidatus Nanosyncoccaceae</taxon>
        <taxon>Candidatus Nanosyncoccus</taxon>
    </lineage>
</organism>
<keyword evidence="4" id="KW-0699">rRNA-binding</keyword>
<keyword evidence="4" id="KW-0820">tRNA-binding</keyword>
<sequence>MAEKKTAAKAEKPAVKTAAKSAKAQPRLKALYNAELKAKLAKELGLKNINQVPELKKVIVSSGVGKKREDKRFTETVALTIAKITGQAPTSRLAKKSIATFKIRKGMGAPVGYLTTLRNDRMYEFVDRLINVALPHVRDFHGVSRNAFDAQGNYNLGLKEQTVFPEITFEDAAALHGLEVTFIIKNGSKEGSTKLLELFGMPFEKEAK</sequence>
<evidence type="ECO:0000313" key="9">
    <source>
        <dbReference type="EMBL" id="RYC75173.1"/>
    </source>
</evidence>
<proteinExistence type="inferred from homology"/>
<protein>
    <recommendedName>
        <fullName evidence="4">Large ribosomal subunit protein uL5</fullName>
    </recommendedName>
</protein>
<dbReference type="GO" id="GO:0005840">
    <property type="term" value="C:ribosome"/>
    <property type="evidence" value="ECO:0007669"/>
    <property type="project" value="UniProtKB-KW"/>
</dbReference>
<dbReference type="HAMAP" id="MF_01333_B">
    <property type="entry name" value="Ribosomal_uL5_B"/>
    <property type="match status" value="1"/>
</dbReference>
<dbReference type="InterPro" id="IPR022803">
    <property type="entry name" value="Ribosomal_uL5_dom_sf"/>
</dbReference>
<comment type="caution">
    <text evidence="9">The sequence shown here is derived from an EMBL/GenBank/DDBJ whole genome shotgun (WGS) entry which is preliminary data.</text>
</comment>
<feature type="region of interest" description="Disordered" evidence="6">
    <location>
        <begin position="1"/>
        <end position="24"/>
    </location>
</feature>
<comment type="function">
    <text evidence="4">This is 1 of the proteins that bind and probably mediate the attachment of the 5S RNA into the large ribosomal subunit, where it forms part of the central protuberance. In the 70S ribosome it contacts protein S13 of the 30S subunit (bridge B1b), connecting the 2 subunits; this bridge is implicated in subunit movement. Contacts the P site tRNA; the 5S rRNA and some of its associated proteins might help stabilize positioning of ribosome-bound tRNAs.</text>
</comment>
<evidence type="ECO:0000256" key="5">
    <source>
        <dbReference type="RuleBase" id="RU003930"/>
    </source>
</evidence>
<dbReference type="Pfam" id="PF00281">
    <property type="entry name" value="Ribosomal_L5"/>
    <property type="match status" value="1"/>
</dbReference>
<evidence type="ECO:0000256" key="1">
    <source>
        <dbReference type="ARBA" id="ARBA00008553"/>
    </source>
</evidence>
<evidence type="ECO:0000256" key="6">
    <source>
        <dbReference type="SAM" id="MobiDB-lite"/>
    </source>
</evidence>
<comment type="similarity">
    <text evidence="1 4 5">Belongs to the universal ribosomal protein uL5 family.</text>
</comment>
<dbReference type="NCBIfam" id="NF000585">
    <property type="entry name" value="PRK00010.1"/>
    <property type="match status" value="1"/>
</dbReference>
<dbReference type="Proteomes" id="UP001191019">
    <property type="component" value="Unassembled WGS sequence"/>
</dbReference>
<evidence type="ECO:0000256" key="2">
    <source>
        <dbReference type="ARBA" id="ARBA00022980"/>
    </source>
</evidence>
<dbReference type="PANTHER" id="PTHR11994">
    <property type="entry name" value="60S RIBOSOMAL PROTEIN L11-RELATED"/>
    <property type="match status" value="1"/>
</dbReference>
<dbReference type="InterPro" id="IPR031310">
    <property type="entry name" value="Ribosomal_uL5_N"/>
</dbReference>
<dbReference type="Gene3D" id="3.30.1440.10">
    <property type="match status" value="1"/>
</dbReference>
<dbReference type="Pfam" id="PF00673">
    <property type="entry name" value="Ribosomal_L5_C"/>
    <property type="match status" value="1"/>
</dbReference>
<dbReference type="InterPro" id="IPR020930">
    <property type="entry name" value="Ribosomal_uL5_bac-type"/>
</dbReference>
<keyword evidence="3 4" id="KW-0687">Ribonucleoprotein</keyword>
<evidence type="ECO:0000259" key="7">
    <source>
        <dbReference type="Pfam" id="PF00281"/>
    </source>
</evidence>
<feature type="compositionally biased region" description="Basic and acidic residues" evidence="6">
    <location>
        <begin position="1"/>
        <end position="14"/>
    </location>
</feature>
<dbReference type="RefSeq" id="WP_129734359.1">
    <property type="nucleotide sequence ID" value="NZ_PRLM01000001.1"/>
</dbReference>
<evidence type="ECO:0000256" key="3">
    <source>
        <dbReference type="ARBA" id="ARBA00023274"/>
    </source>
</evidence>
<dbReference type="EMBL" id="PRLM01000001">
    <property type="protein sequence ID" value="RYC75173.1"/>
    <property type="molecule type" value="Genomic_DNA"/>
</dbReference>
<name>A0ABY0FPQ3_9BACT</name>
<dbReference type="PIRSF" id="PIRSF002161">
    <property type="entry name" value="Ribosomal_L5"/>
    <property type="match status" value="1"/>
</dbReference>
<keyword evidence="10" id="KW-1185">Reference proteome</keyword>
<accession>A0ABY0FPQ3</accession>
<dbReference type="InterPro" id="IPR002132">
    <property type="entry name" value="Ribosomal_uL5"/>
</dbReference>
<reference evidence="9 10" key="2">
    <citation type="journal article" date="2020" name="Cell Rep.">
        <title>Acquisition and Adaptation of Ultra-small Parasitic Reduced Genome Bacteria to Mammalian Hosts.</title>
        <authorList>
            <person name="McLean J.S."/>
            <person name="Bor B."/>
            <person name="Kerns K.A."/>
            <person name="Liu Q."/>
            <person name="To T.T."/>
            <person name="Solden L."/>
            <person name="Hendrickson E.L."/>
            <person name="Wrighton K."/>
            <person name="Shi W."/>
            <person name="He X."/>
        </authorList>
    </citation>
    <scope>NUCLEOTIDE SEQUENCE [LARGE SCALE GENOMIC DNA]</scope>
    <source>
        <strain evidence="9 10">TM7_G3_2_Rum_HOT_351B</strain>
    </source>
</reference>
<dbReference type="InterPro" id="IPR031309">
    <property type="entry name" value="Ribosomal_uL5_C"/>
</dbReference>